<reference evidence="2" key="1">
    <citation type="submission" date="2023-07" db="EMBL/GenBank/DDBJ databases">
        <authorList>
            <consortium name="CYATHOMIX"/>
        </authorList>
    </citation>
    <scope>NUCLEOTIDE SEQUENCE</scope>
    <source>
        <strain evidence="2">N/A</strain>
    </source>
</reference>
<evidence type="ECO:0000313" key="3">
    <source>
        <dbReference type="Proteomes" id="UP001176961"/>
    </source>
</evidence>
<keyword evidence="1" id="KW-1133">Transmembrane helix</keyword>
<protein>
    <submittedName>
        <fullName evidence="2">Uncharacterized protein</fullName>
    </submittedName>
</protein>
<dbReference type="Proteomes" id="UP001176961">
    <property type="component" value="Unassembled WGS sequence"/>
</dbReference>
<keyword evidence="1" id="KW-0812">Transmembrane</keyword>
<dbReference type="EMBL" id="CATQJL010000305">
    <property type="protein sequence ID" value="CAJ0603457.1"/>
    <property type="molecule type" value="Genomic_DNA"/>
</dbReference>
<gene>
    <name evidence="2" type="ORF">CYNAS_LOCUS15440</name>
</gene>
<keyword evidence="1" id="KW-0472">Membrane</keyword>
<feature type="transmembrane region" description="Helical" evidence="1">
    <location>
        <begin position="79"/>
        <end position="98"/>
    </location>
</feature>
<feature type="transmembrane region" description="Helical" evidence="1">
    <location>
        <begin position="157"/>
        <end position="178"/>
    </location>
</feature>
<comment type="caution">
    <text evidence="2">The sequence shown here is derived from an EMBL/GenBank/DDBJ whole genome shotgun (WGS) entry which is preliminary data.</text>
</comment>
<dbReference type="AlphaFoldDB" id="A0AA36MBE6"/>
<name>A0AA36MBE6_CYLNA</name>
<accession>A0AA36MBE6</accession>
<keyword evidence="3" id="KW-1185">Reference proteome</keyword>
<organism evidence="2 3">
    <name type="scientific">Cylicocyclus nassatus</name>
    <name type="common">Nematode worm</name>
    <dbReference type="NCBI Taxonomy" id="53992"/>
    <lineage>
        <taxon>Eukaryota</taxon>
        <taxon>Metazoa</taxon>
        <taxon>Ecdysozoa</taxon>
        <taxon>Nematoda</taxon>
        <taxon>Chromadorea</taxon>
        <taxon>Rhabditida</taxon>
        <taxon>Rhabditina</taxon>
        <taxon>Rhabditomorpha</taxon>
        <taxon>Strongyloidea</taxon>
        <taxon>Strongylidae</taxon>
        <taxon>Cylicocyclus</taxon>
    </lineage>
</organism>
<feature type="transmembrane region" description="Helical" evidence="1">
    <location>
        <begin position="190"/>
        <end position="214"/>
    </location>
</feature>
<evidence type="ECO:0000313" key="2">
    <source>
        <dbReference type="EMBL" id="CAJ0603457.1"/>
    </source>
</evidence>
<sequence>MSKENDTIKGDSHVAPPKVKPDEKVAVNAAEKVGEEAEGKIKFLCWKLHKKTRFRKQLLPMEPLCCLSSAIIREGAGSAAFLEFCGALITTAVIYLHVWKKHFELWAPLPRHSIKEFFLHPAFYHIICVHNAILALSILFLALALCTFSKSLMTIKYYYCHVSLILHLLALLFSLYVLCTPGTIKWTYTAAALVFCFSAQIVLELWAIAVIGACKDFFKMVDTFSSMAGV</sequence>
<evidence type="ECO:0000256" key="1">
    <source>
        <dbReference type="SAM" id="Phobius"/>
    </source>
</evidence>
<proteinExistence type="predicted"/>
<feature type="transmembrane region" description="Helical" evidence="1">
    <location>
        <begin position="118"/>
        <end position="145"/>
    </location>
</feature>